<evidence type="ECO:0000313" key="2">
    <source>
        <dbReference type="EMBL" id="EDY54013.1"/>
    </source>
</evidence>
<protein>
    <submittedName>
        <fullName evidence="2">Uncharacterized protein</fullName>
    </submittedName>
</protein>
<dbReference type="Proteomes" id="UP000002785">
    <property type="component" value="Chromosome"/>
</dbReference>
<name>B5HMF8_STRX2</name>
<dbReference type="EMBL" id="CM000951">
    <property type="protein sequence ID" value="EDY54013.1"/>
    <property type="molecule type" value="Genomic_DNA"/>
</dbReference>
<dbReference type="HOGENOM" id="CLU_2738466_0_0_11"/>
<keyword evidence="3" id="KW-1185">Reference proteome</keyword>
<proteinExistence type="predicted"/>
<gene>
    <name evidence="2" type="ORF">SSEG_08409</name>
</gene>
<sequence length="71" mass="7633">METSARRPVRGTLSRRSPHCSAHRLPRTHVSPRLLGRGARGSARSGRQGGAPARGHRPHVSPGWARSLGLP</sequence>
<evidence type="ECO:0000313" key="3">
    <source>
        <dbReference type="Proteomes" id="UP000002785"/>
    </source>
</evidence>
<feature type="compositionally biased region" description="Low complexity" evidence="1">
    <location>
        <begin position="32"/>
        <end position="53"/>
    </location>
</feature>
<feature type="region of interest" description="Disordered" evidence="1">
    <location>
        <begin position="1"/>
        <end position="71"/>
    </location>
</feature>
<reference evidence="2" key="1">
    <citation type="submission" date="2009-10" db="EMBL/GenBank/DDBJ databases">
        <title>The genome sequence of Streptomyces sviceus strain ATCC 29083.</title>
        <authorList>
            <consortium name="The Broad Institute Genome Sequencing Platform"/>
            <consortium name="Broad Institute Microbial Sequencing Center"/>
            <person name="Fischbach M."/>
            <person name="Godfrey P."/>
            <person name="Ward D."/>
            <person name="Young S."/>
            <person name="Zeng Q."/>
            <person name="Koehrsen M."/>
            <person name="Alvarado L."/>
            <person name="Berlin A.M."/>
            <person name="Bochicchio J."/>
            <person name="Borenstein D."/>
            <person name="Chapman S.B."/>
            <person name="Chen Z."/>
            <person name="Engels R."/>
            <person name="Freedman E."/>
            <person name="Gellesch M."/>
            <person name="Goldberg J."/>
            <person name="Griggs A."/>
            <person name="Gujja S."/>
            <person name="Heilman E.R."/>
            <person name="Heiman D.I."/>
            <person name="Hepburn T.A."/>
            <person name="Howarth C."/>
            <person name="Jen D."/>
            <person name="Larson L."/>
            <person name="Lewis B."/>
            <person name="Mehta T."/>
            <person name="Park D."/>
            <person name="Pearson M."/>
            <person name="Richards J."/>
            <person name="Roberts A."/>
            <person name="Saif S."/>
            <person name="Shea T.D."/>
            <person name="Shenoy N."/>
            <person name="Sisk P."/>
            <person name="Stolte C."/>
            <person name="Sykes S.N."/>
            <person name="Thomson T."/>
            <person name="Walk T."/>
            <person name="White J."/>
            <person name="Yandava C."/>
            <person name="Straight P."/>
            <person name="Clardy J."/>
            <person name="Hung D."/>
            <person name="Kolter R."/>
            <person name="Mekalanos J."/>
            <person name="Walker S."/>
            <person name="Walsh C.T."/>
            <person name="Wieland-Brown L.C."/>
            <person name="Haas B."/>
            <person name="Nusbaum C."/>
            <person name="Birren B."/>
        </authorList>
    </citation>
    <scope>NUCLEOTIDE SEQUENCE [LARGE SCALE GENOMIC DNA]</scope>
    <source>
        <strain evidence="2">ATCC 29083</strain>
    </source>
</reference>
<organism evidence="2 3">
    <name type="scientific">Streptomyces sviceus (strain ATCC 29083 / DSM 924 / JCM 4929 / NBRC 13980 / NCIMB 11184 / NRRL 5439 / UC 5370)</name>
    <dbReference type="NCBI Taxonomy" id="463191"/>
    <lineage>
        <taxon>Bacteria</taxon>
        <taxon>Bacillati</taxon>
        <taxon>Actinomycetota</taxon>
        <taxon>Actinomycetes</taxon>
        <taxon>Kitasatosporales</taxon>
        <taxon>Streptomycetaceae</taxon>
        <taxon>Streptomyces</taxon>
    </lineage>
</organism>
<evidence type="ECO:0000256" key="1">
    <source>
        <dbReference type="SAM" id="MobiDB-lite"/>
    </source>
</evidence>
<dbReference type="AlphaFoldDB" id="B5HMF8"/>
<feature type="compositionally biased region" description="Basic residues" evidence="1">
    <location>
        <begin position="16"/>
        <end position="27"/>
    </location>
</feature>
<accession>B5HMF8</accession>